<accession>A0A919SLG7</accession>
<dbReference type="EMBL" id="BOQL01000046">
    <property type="protein sequence ID" value="GIM73714.1"/>
    <property type="molecule type" value="Genomic_DNA"/>
</dbReference>
<sequence length="117" mass="12893">MRNDDRRYARADFTTSLRFRNIRNALATDGWLLTDELRIIRLTGPAPTAEPAPQRYPDARVALDTGVHEALSAAQTVRQLLGGDAMPSSSEYGAALTWQIKDTTASPRFEDSDGSNI</sequence>
<dbReference type="AlphaFoldDB" id="A0A919SLG7"/>
<evidence type="ECO:0000313" key="2">
    <source>
        <dbReference type="Proteomes" id="UP000681340"/>
    </source>
</evidence>
<comment type="caution">
    <text evidence="1">The sequence shown here is derived from an EMBL/GenBank/DDBJ whole genome shotgun (WGS) entry which is preliminary data.</text>
</comment>
<protein>
    <submittedName>
        <fullName evidence="1">Uncharacterized protein</fullName>
    </submittedName>
</protein>
<reference evidence="1" key="1">
    <citation type="submission" date="2021-03" db="EMBL/GenBank/DDBJ databases">
        <title>Whole genome shotgun sequence of Actinoplanes auranticolor NBRC 12245.</title>
        <authorList>
            <person name="Komaki H."/>
            <person name="Tamura T."/>
        </authorList>
    </citation>
    <scope>NUCLEOTIDE SEQUENCE</scope>
    <source>
        <strain evidence="1">NBRC 12245</strain>
    </source>
</reference>
<organism evidence="1 2">
    <name type="scientific">Actinoplanes auranticolor</name>
    <dbReference type="NCBI Taxonomy" id="47988"/>
    <lineage>
        <taxon>Bacteria</taxon>
        <taxon>Bacillati</taxon>
        <taxon>Actinomycetota</taxon>
        <taxon>Actinomycetes</taxon>
        <taxon>Micromonosporales</taxon>
        <taxon>Micromonosporaceae</taxon>
        <taxon>Actinoplanes</taxon>
    </lineage>
</organism>
<evidence type="ECO:0000313" key="1">
    <source>
        <dbReference type="EMBL" id="GIM73714.1"/>
    </source>
</evidence>
<keyword evidence="2" id="KW-1185">Reference proteome</keyword>
<dbReference type="RefSeq" id="WP_212991659.1">
    <property type="nucleotide sequence ID" value="NZ_BAABEA010000037.1"/>
</dbReference>
<proteinExistence type="predicted"/>
<gene>
    <name evidence="1" type="ORF">Aau02nite_57310</name>
</gene>
<dbReference type="Proteomes" id="UP000681340">
    <property type="component" value="Unassembled WGS sequence"/>
</dbReference>
<name>A0A919SLG7_9ACTN</name>